<organism evidence="3">
    <name type="scientific">Arcella intermedia</name>
    <dbReference type="NCBI Taxonomy" id="1963864"/>
    <lineage>
        <taxon>Eukaryota</taxon>
        <taxon>Amoebozoa</taxon>
        <taxon>Tubulinea</taxon>
        <taxon>Elardia</taxon>
        <taxon>Arcellinida</taxon>
        <taxon>Sphaerothecina</taxon>
        <taxon>Arcellidae</taxon>
        <taxon>Arcella</taxon>
    </lineage>
</organism>
<evidence type="ECO:0000313" key="3">
    <source>
        <dbReference type="EMBL" id="NDV33465.1"/>
    </source>
</evidence>
<dbReference type="InterPro" id="IPR027417">
    <property type="entry name" value="P-loop_NTPase"/>
</dbReference>
<name>A0A6B2L973_9EUKA</name>
<reference evidence="3" key="1">
    <citation type="journal article" date="2020" name="J. Eukaryot. Microbiol.">
        <title>De novo Sequencing, Assembly and Annotation of the Transcriptome for the Free-Living Testate Amoeba Arcella intermedia.</title>
        <authorList>
            <person name="Ribeiro G.M."/>
            <person name="Porfirio-Sousa A.L."/>
            <person name="Maurer-Alcala X.X."/>
            <person name="Katz L.A."/>
            <person name="Lahr D.J.G."/>
        </authorList>
    </citation>
    <scope>NUCLEOTIDE SEQUENCE</scope>
</reference>
<dbReference type="EMBL" id="GIBP01004496">
    <property type="protein sequence ID" value="NDV33465.1"/>
    <property type="molecule type" value="Transcribed_RNA"/>
</dbReference>
<evidence type="ECO:0008006" key="4">
    <source>
        <dbReference type="Google" id="ProtNLM"/>
    </source>
</evidence>
<dbReference type="AlphaFoldDB" id="A0A6B2L973"/>
<dbReference type="Gene3D" id="2.40.30.10">
    <property type="entry name" value="Translation factors"/>
    <property type="match status" value="1"/>
</dbReference>
<proteinExistence type="predicted"/>
<evidence type="ECO:0000256" key="1">
    <source>
        <dbReference type="ARBA" id="ARBA00022741"/>
    </source>
</evidence>
<keyword evidence="2" id="KW-0342">GTP-binding</keyword>
<dbReference type="GO" id="GO:0005525">
    <property type="term" value="F:GTP binding"/>
    <property type="evidence" value="ECO:0007669"/>
    <property type="project" value="UniProtKB-KW"/>
</dbReference>
<accession>A0A6B2L973</accession>
<protein>
    <recommendedName>
        <fullName evidence="4">Translation elongation factor EFTu-like domain-containing protein</fullName>
    </recommendedName>
</protein>
<evidence type="ECO:0000256" key="2">
    <source>
        <dbReference type="ARBA" id="ARBA00023134"/>
    </source>
</evidence>
<dbReference type="PANTHER" id="PTHR23115">
    <property type="entry name" value="TRANSLATION FACTOR"/>
    <property type="match status" value="1"/>
</dbReference>
<sequence length="307" mass="35029">MEMMSWNQQRFEEISELFVQFCLDYALFRVEQVTFIPVSGWSGENVVLHALPRWYSGPTLWEALQMIPKKNGILPRPLYPVFGPLRVDVKGVYRNVWDGEVLGSGYKWRDGERCLRETLYTENFSKDGQRYSGVVVGARIVSGTIHTGQVVTLWPPLYEITEMAVLDLFVVSSKGTRRLPYARSSEEVILSLQYPPGSLQYKDSLLNRCLRNTILTFSQGPMPDITCIVVFLQSVPSRSTPQKRVLRPGMHLFAICGSKRLHLKVKDVAKKETTVELMQKVFVIPGEVFFVLEDNSIIFEGTILTIK</sequence>
<dbReference type="Gene3D" id="3.40.50.300">
    <property type="entry name" value="P-loop containing nucleotide triphosphate hydrolases"/>
    <property type="match status" value="1"/>
</dbReference>
<keyword evidence="1" id="KW-0547">Nucleotide-binding</keyword>
<dbReference type="InterPro" id="IPR050100">
    <property type="entry name" value="TRAFAC_GTPase_members"/>
</dbReference>